<sequence length="159" mass="18447">MMWDKSKAGRGGEKMTSTILKWADSVITTLVCFFKGHTRMEADTIHALIERKRKEMNDMTILTLWDWQQMVRQCSSSYHVHNMEQEDSKQFTSLFSGRSAPFINRKTSVEKEKSPVPIVEQKFNDLISLLPYVPSVCNALYKNLKKSSVNNRYYPESAE</sequence>
<organism evidence="1 2">
    <name type="scientific">Dryococelus australis</name>
    <dbReference type="NCBI Taxonomy" id="614101"/>
    <lineage>
        <taxon>Eukaryota</taxon>
        <taxon>Metazoa</taxon>
        <taxon>Ecdysozoa</taxon>
        <taxon>Arthropoda</taxon>
        <taxon>Hexapoda</taxon>
        <taxon>Insecta</taxon>
        <taxon>Pterygota</taxon>
        <taxon>Neoptera</taxon>
        <taxon>Polyneoptera</taxon>
        <taxon>Phasmatodea</taxon>
        <taxon>Verophasmatodea</taxon>
        <taxon>Anareolatae</taxon>
        <taxon>Phasmatidae</taxon>
        <taxon>Eurycanthinae</taxon>
        <taxon>Dryococelus</taxon>
    </lineage>
</organism>
<dbReference type="EMBL" id="JARBHB010000004">
    <property type="protein sequence ID" value="KAJ8886483.1"/>
    <property type="molecule type" value="Genomic_DNA"/>
</dbReference>
<evidence type="ECO:0000313" key="1">
    <source>
        <dbReference type="EMBL" id="KAJ8886483.1"/>
    </source>
</evidence>
<comment type="caution">
    <text evidence="1">The sequence shown here is derived from an EMBL/GenBank/DDBJ whole genome shotgun (WGS) entry which is preliminary data.</text>
</comment>
<proteinExistence type="predicted"/>
<keyword evidence="2" id="KW-1185">Reference proteome</keyword>
<feature type="non-terminal residue" evidence="1">
    <location>
        <position position="159"/>
    </location>
</feature>
<reference evidence="1 2" key="1">
    <citation type="submission" date="2023-02" db="EMBL/GenBank/DDBJ databases">
        <title>LHISI_Scaffold_Assembly.</title>
        <authorList>
            <person name="Stuart O.P."/>
            <person name="Cleave R."/>
            <person name="Magrath M.J.L."/>
            <person name="Mikheyev A.S."/>
        </authorList>
    </citation>
    <scope>NUCLEOTIDE SEQUENCE [LARGE SCALE GENOMIC DNA]</scope>
    <source>
        <strain evidence="1">Daus_M_001</strain>
        <tissue evidence="1">Leg muscle</tissue>
    </source>
</reference>
<evidence type="ECO:0000313" key="2">
    <source>
        <dbReference type="Proteomes" id="UP001159363"/>
    </source>
</evidence>
<name>A0ABQ9HQ32_9NEOP</name>
<gene>
    <name evidence="1" type="ORF">PR048_012694</name>
</gene>
<protein>
    <submittedName>
        <fullName evidence="1">Uncharacterized protein</fullName>
    </submittedName>
</protein>
<dbReference type="Proteomes" id="UP001159363">
    <property type="component" value="Chromosome X"/>
</dbReference>
<accession>A0ABQ9HQ32</accession>